<accession>A0AA95HAI1</accession>
<dbReference type="InterPro" id="IPR035943">
    <property type="entry name" value="XisI-like_sf"/>
</dbReference>
<dbReference type="EMBL" id="CP124756">
    <property type="protein sequence ID" value="WGZ93365.1"/>
    <property type="molecule type" value="Genomic_DNA"/>
</dbReference>
<reference evidence="1" key="2">
    <citation type="submission" date="2023-04" db="EMBL/GenBank/DDBJ databases">
        <authorList>
            <person name="Beletskiy A.V."/>
            <person name="Mardanov A.V."/>
            <person name="Ravin N.V."/>
        </authorList>
    </citation>
    <scope>NUCLEOTIDE SEQUENCE</scope>
    <source>
        <strain evidence="1">GKL-02</strain>
    </source>
</reference>
<gene>
    <name evidence="1" type="ORF">QJT81_16350</name>
</gene>
<sequence>MAQLNDDKTTIKQLLEKIASIPSASGNLELETIFDDNQSRYQVIAQGWQGKRRTHGCLVHIDLKGEKVWLQHDSTDAEIAESLVERGIPKERIVLGFLPESVRPYTGYAVN</sequence>
<evidence type="ECO:0000313" key="1">
    <source>
        <dbReference type="EMBL" id="WGZ93365.1"/>
    </source>
</evidence>
<reference evidence="1" key="1">
    <citation type="journal article" date="2023" name="Int. J. Mol. Sci.">
        <title>Metagenomics Revealed a New Genus 'Candidatus Thiocaldithrix dubininis' gen. nov., sp. nov. and a New Species 'Candidatus Thiothrix putei' sp. nov. in the Family Thiotrichaceae, Some Members of Which Have Traits of Both Na+- and H+-Motive Energetics.</title>
        <authorList>
            <person name="Ravin N.V."/>
            <person name="Muntyan M.S."/>
            <person name="Smolyakov D.D."/>
            <person name="Rudenko T.S."/>
            <person name="Beletsky A.V."/>
            <person name="Mardanov A.V."/>
            <person name="Grabovich M.Y."/>
        </authorList>
    </citation>
    <scope>NUCLEOTIDE SEQUENCE</scope>
    <source>
        <strain evidence="1">GKL-02</strain>
    </source>
</reference>
<dbReference type="Gene3D" id="3.30.310.110">
    <property type="entry name" value="XisI-like"/>
    <property type="match status" value="1"/>
</dbReference>
<dbReference type="AlphaFoldDB" id="A0AA95HAI1"/>
<dbReference type="InterPro" id="IPR014968">
    <property type="entry name" value="XisI"/>
</dbReference>
<organism evidence="1">
    <name type="scientific">Candidatus Thiothrix putei</name>
    <dbReference type="NCBI Taxonomy" id="3080811"/>
    <lineage>
        <taxon>Bacteria</taxon>
        <taxon>Pseudomonadati</taxon>
        <taxon>Pseudomonadota</taxon>
        <taxon>Gammaproteobacteria</taxon>
        <taxon>Thiotrichales</taxon>
        <taxon>Thiotrichaceae</taxon>
        <taxon>Thiothrix</taxon>
    </lineage>
</organism>
<dbReference type="SUPFAM" id="SSF143847">
    <property type="entry name" value="XisI-like"/>
    <property type="match status" value="1"/>
</dbReference>
<dbReference type="KEGG" id="tput:QJT81_16350"/>
<dbReference type="Pfam" id="PF08869">
    <property type="entry name" value="XisI"/>
    <property type="match status" value="1"/>
</dbReference>
<dbReference type="Proteomes" id="UP001301326">
    <property type="component" value="Chromosome"/>
</dbReference>
<protein>
    <submittedName>
        <fullName evidence="1">XisI protein</fullName>
    </submittedName>
</protein>
<dbReference type="CDD" id="cd16382">
    <property type="entry name" value="XisI-like"/>
    <property type="match status" value="1"/>
</dbReference>
<name>A0AA95HAI1_9GAMM</name>
<proteinExistence type="predicted"/>